<sequence length="45" mass="5392">KVLNECFEKGSFIHVEGYLRYWKWEKGNGDIRSKHDLMVESLYVS</sequence>
<organism evidence="2">
    <name type="scientific">marine metagenome</name>
    <dbReference type="NCBI Taxonomy" id="408172"/>
    <lineage>
        <taxon>unclassified sequences</taxon>
        <taxon>metagenomes</taxon>
        <taxon>ecological metagenomes</taxon>
    </lineage>
</organism>
<dbReference type="AlphaFoldDB" id="A0A382U1R2"/>
<proteinExistence type="predicted"/>
<gene>
    <name evidence="2" type="ORF">METZ01_LOCUS380766</name>
</gene>
<dbReference type="InterPro" id="IPR000424">
    <property type="entry name" value="Primosome_PriB/ssb"/>
</dbReference>
<evidence type="ECO:0000256" key="1">
    <source>
        <dbReference type="ARBA" id="ARBA00023125"/>
    </source>
</evidence>
<name>A0A382U1R2_9ZZZZ</name>
<feature type="non-terminal residue" evidence="2">
    <location>
        <position position="1"/>
    </location>
</feature>
<dbReference type="EMBL" id="UINC01140642">
    <property type="protein sequence ID" value="SVD27912.1"/>
    <property type="molecule type" value="Genomic_DNA"/>
</dbReference>
<dbReference type="PROSITE" id="PS50935">
    <property type="entry name" value="SSB"/>
    <property type="match status" value="1"/>
</dbReference>
<dbReference type="SUPFAM" id="SSF50249">
    <property type="entry name" value="Nucleic acid-binding proteins"/>
    <property type="match status" value="1"/>
</dbReference>
<evidence type="ECO:0008006" key="3">
    <source>
        <dbReference type="Google" id="ProtNLM"/>
    </source>
</evidence>
<reference evidence="2" key="1">
    <citation type="submission" date="2018-05" db="EMBL/GenBank/DDBJ databases">
        <authorList>
            <person name="Lanie J.A."/>
            <person name="Ng W.-L."/>
            <person name="Kazmierczak K.M."/>
            <person name="Andrzejewski T.M."/>
            <person name="Davidsen T.M."/>
            <person name="Wayne K.J."/>
            <person name="Tettelin H."/>
            <person name="Glass J.I."/>
            <person name="Rusch D."/>
            <person name="Podicherti R."/>
            <person name="Tsui H.-C.T."/>
            <person name="Winkler M.E."/>
        </authorList>
    </citation>
    <scope>NUCLEOTIDE SEQUENCE</scope>
</reference>
<dbReference type="GO" id="GO:0003697">
    <property type="term" value="F:single-stranded DNA binding"/>
    <property type="evidence" value="ECO:0007669"/>
    <property type="project" value="InterPro"/>
</dbReference>
<dbReference type="Gene3D" id="2.40.50.140">
    <property type="entry name" value="Nucleic acid-binding proteins"/>
    <property type="match status" value="1"/>
</dbReference>
<protein>
    <recommendedName>
        <fullName evidence="3">Single-stranded DNA-binding protein</fullName>
    </recommendedName>
</protein>
<keyword evidence="1" id="KW-0238">DNA-binding</keyword>
<accession>A0A382U1R2</accession>
<dbReference type="InterPro" id="IPR012340">
    <property type="entry name" value="NA-bd_OB-fold"/>
</dbReference>
<evidence type="ECO:0000313" key="2">
    <source>
        <dbReference type="EMBL" id="SVD27912.1"/>
    </source>
</evidence>